<protein>
    <recommendedName>
        <fullName evidence="3">DUF3456 domain-containing protein</fullName>
    </recommendedName>
</protein>
<dbReference type="Proteomes" id="UP001168821">
    <property type="component" value="Unassembled WGS sequence"/>
</dbReference>
<evidence type="ECO:0000259" key="3">
    <source>
        <dbReference type="Pfam" id="PF11938"/>
    </source>
</evidence>
<organism evidence="4 5">
    <name type="scientific">Zophobas morio</name>
    <dbReference type="NCBI Taxonomy" id="2755281"/>
    <lineage>
        <taxon>Eukaryota</taxon>
        <taxon>Metazoa</taxon>
        <taxon>Ecdysozoa</taxon>
        <taxon>Arthropoda</taxon>
        <taxon>Hexapoda</taxon>
        <taxon>Insecta</taxon>
        <taxon>Pterygota</taxon>
        <taxon>Neoptera</taxon>
        <taxon>Endopterygota</taxon>
        <taxon>Coleoptera</taxon>
        <taxon>Polyphaga</taxon>
        <taxon>Cucujiformia</taxon>
        <taxon>Tenebrionidae</taxon>
        <taxon>Zophobas</taxon>
    </lineage>
</organism>
<accession>A0AA38MAG6</accession>
<dbReference type="PANTHER" id="PTHR13341:SF2">
    <property type="entry name" value="PROTEIN SEELE"/>
    <property type="match status" value="1"/>
</dbReference>
<comment type="similarity">
    <text evidence="1">Belongs to the canopy family.</text>
</comment>
<evidence type="ECO:0000256" key="1">
    <source>
        <dbReference type="ARBA" id="ARBA00007285"/>
    </source>
</evidence>
<feature type="signal peptide" evidence="2">
    <location>
        <begin position="1"/>
        <end position="19"/>
    </location>
</feature>
<name>A0AA38MAG6_9CUCU</name>
<proteinExistence type="inferred from homology"/>
<evidence type="ECO:0000256" key="2">
    <source>
        <dbReference type="SAM" id="SignalP"/>
    </source>
</evidence>
<evidence type="ECO:0000313" key="4">
    <source>
        <dbReference type="EMBL" id="KAJ3648742.1"/>
    </source>
</evidence>
<reference evidence="4" key="1">
    <citation type="journal article" date="2023" name="G3 (Bethesda)">
        <title>Whole genome assemblies of Zophobas morio and Tenebrio molitor.</title>
        <authorList>
            <person name="Kaur S."/>
            <person name="Stinson S.A."/>
            <person name="diCenzo G.C."/>
        </authorList>
    </citation>
    <scope>NUCLEOTIDE SEQUENCE</scope>
    <source>
        <strain evidence="4">QUZm001</strain>
    </source>
</reference>
<keyword evidence="2" id="KW-0732">Signal</keyword>
<dbReference type="PANTHER" id="PTHR13341">
    <property type="entry name" value="MIR-INTERACTING SAPOSIN-LIKE PROTEIN"/>
    <property type="match status" value="1"/>
</dbReference>
<keyword evidence="5" id="KW-1185">Reference proteome</keyword>
<evidence type="ECO:0000313" key="5">
    <source>
        <dbReference type="Proteomes" id="UP001168821"/>
    </source>
</evidence>
<dbReference type="Pfam" id="PF11938">
    <property type="entry name" value="DUF3456"/>
    <property type="match status" value="1"/>
</dbReference>
<dbReference type="InterPro" id="IPR021852">
    <property type="entry name" value="DUF3456"/>
</dbReference>
<dbReference type="AlphaFoldDB" id="A0AA38MAG6"/>
<feature type="chain" id="PRO_5041271355" description="DUF3456 domain-containing protein" evidence="2">
    <location>
        <begin position="20"/>
        <end position="184"/>
    </location>
</feature>
<comment type="caution">
    <text evidence="4">The sequence shown here is derived from an EMBL/GenBank/DDBJ whole genome shotgun (WGS) entry which is preliminary data.</text>
</comment>
<feature type="domain" description="DUF3456" evidence="3">
    <location>
        <begin position="29"/>
        <end position="174"/>
    </location>
</feature>
<dbReference type="GO" id="GO:0005783">
    <property type="term" value="C:endoplasmic reticulum"/>
    <property type="evidence" value="ECO:0007669"/>
    <property type="project" value="TreeGrafter"/>
</dbReference>
<sequence length="184" mass="21013">MKFVIFVILFYCFNNNIGATTKIDAQELRCLVCKISLQELDKAVNKIDPTKTVDIGGYRLDSDGNYVHKSVSQAKSEIHLSELIEDICTKMDDYVRATWKTNGTLTLLKLITDDGKMNSDMAEVDLIQDDDLNKSLKYYCEGIMEELEDNIIKHFQDDSENIHTKVCVEESKICRSGKRVSEEL</sequence>
<dbReference type="EMBL" id="JALNTZ010000006">
    <property type="protein sequence ID" value="KAJ3648742.1"/>
    <property type="molecule type" value="Genomic_DNA"/>
</dbReference>
<gene>
    <name evidence="4" type="ORF">Zmor_020521</name>
</gene>
<dbReference type="InterPro" id="IPR042415">
    <property type="entry name" value="CNPY"/>
</dbReference>